<reference evidence="8" key="2">
    <citation type="journal article" date="2008" name="Genome Biol.">
        <title>Improved genome assembly and evidence-based global gene model set for the chordate Ciona intestinalis: new insight into intron and operon populations.</title>
        <authorList>
            <person name="Satou Y."/>
            <person name="Mineta K."/>
            <person name="Ogasawara M."/>
            <person name="Sasakura Y."/>
            <person name="Shoguchi E."/>
            <person name="Ueno K."/>
            <person name="Yamada L."/>
            <person name="Matsumoto J."/>
            <person name="Wasserscheid J."/>
            <person name="Dewar K."/>
            <person name="Wiley G.B."/>
            <person name="Macmil S.L."/>
            <person name="Roe B.A."/>
            <person name="Zeller R.W."/>
            <person name="Hastings K.E."/>
            <person name="Lemaire P."/>
            <person name="Lindquist E."/>
            <person name="Endo T."/>
            <person name="Hotta K."/>
            <person name="Inaba K."/>
        </authorList>
    </citation>
    <scope>NUCLEOTIDE SEQUENCE [LARGE SCALE GENOMIC DNA]</scope>
    <source>
        <strain evidence="8">wild type</strain>
    </source>
</reference>
<dbReference type="GO" id="GO:0046872">
    <property type="term" value="F:metal ion binding"/>
    <property type="evidence" value="ECO:0007669"/>
    <property type="project" value="UniProtKB-KW"/>
</dbReference>
<feature type="transmembrane region" description="Helical" evidence="7">
    <location>
        <begin position="85"/>
        <end position="104"/>
    </location>
</feature>
<feature type="binding site" evidence="6">
    <location>
        <position position="127"/>
    </location>
    <ligand>
        <name>Zn(2+)</name>
        <dbReference type="ChEBI" id="CHEBI:29105"/>
    </ligand>
</feature>
<evidence type="ECO:0000256" key="1">
    <source>
        <dbReference type="ARBA" id="ARBA00004141"/>
    </source>
</evidence>
<evidence type="ECO:0000256" key="4">
    <source>
        <dbReference type="ARBA" id="ARBA00022989"/>
    </source>
</evidence>
<keyword evidence="3 7" id="KW-0812">Transmembrane</keyword>
<protein>
    <recommendedName>
        <fullName evidence="10">Adiponectin receptor</fullName>
    </recommendedName>
</protein>
<evidence type="ECO:0000256" key="6">
    <source>
        <dbReference type="PIRSR" id="PIRSR604254-1"/>
    </source>
</evidence>
<keyword evidence="5 7" id="KW-0472">Membrane</keyword>
<reference evidence="8" key="4">
    <citation type="submission" date="2025-09" db="UniProtKB">
        <authorList>
            <consortium name="Ensembl"/>
        </authorList>
    </citation>
    <scope>IDENTIFICATION</scope>
</reference>
<keyword evidence="4 7" id="KW-1133">Transmembrane helix</keyword>
<evidence type="ECO:0000313" key="9">
    <source>
        <dbReference type="Proteomes" id="UP000008144"/>
    </source>
</evidence>
<dbReference type="PANTHER" id="PTHR20855">
    <property type="entry name" value="ADIPOR/PROGESTIN RECEPTOR-RELATED"/>
    <property type="match status" value="1"/>
</dbReference>
<dbReference type="PANTHER" id="PTHR20855:SF52">
    <property type="entry name" value="ADIPONECTIN RECEPTOR PROTEIN"/>
    <property type="match status" value="1"/>
</dbReference>
<dbReference type="GeneTree" id="ENSGT00940000156451"/>
<accession>H2XV38</accession>
<dbReference type="InParanoid" id="H2XV38"/>
<feature type="transmembrane region" description="Helical" evidence="7">
    <location>
        <begin position="54"/>
        <end position="73"/>
    </location>
</feature>
<reference evidence="9" key="1">
    <citation type="journal article" date="2002" name="Science">
        <title>The draft genome of Ciona intestinalis: insights into chordate and vertebrate origins.</title>
        <authorList>
            <person name="Dehal P."/>
            <person name="Satou Y."/>
            <person name="Campbell R.K."/>
            <person name="Chapman J."/>
            <person name="Degnan B."/>
            <person name="De Tomaso A."/>
            <person name="Davidson B."/>
            <person name="Di Gregorio A."/>
            <person name="Gelpke M."/>
            <person name="Goodstein D.M."/>
            <person name="Harafuji N."/>
            <person name="Hastings K.E."/>
            <person name="Ho I."/>
            <person name="Hotta K."/>
            <person name="Huang W."/>
            <person name="Kawashima T."/>
            <person name="Lemaire P."/>
            <person name="Martinez D."/>
            <person name="Meinertzhagen I.A."/>
            <person name="Necula S."/>
            <person name="Nonaka M."/>
            <person name="Putnam N."/>
            <person name="Rash S."/>
            <person name="Saiga H."/>
            <person name="Satake M."/>
            <person name="Terry A."/>
            <person name="Yamada L."/>
            <person name="Wang H.G."/>
            <person name="Awazu S."/>
            <person name="Azumi K."/>
            <person name="Boore J."/>
            <person name="Branno M."/>
            <person name="Chin-Bow S."/>
            <person name="DeSantis R."/>
            <person name="Doyle S."/>
            <person name="Francino P."/>
            <person name="Keys D.N."/>
            <person name="Haga S."/>
            <person name="Hayashi H."/>
            <person name="Hino K."/>
            <person name="Imai K.S."/>
            <person name="Inaba K."/>
            <person name="Kano S."/>
            <person name="Kobayashi K."/>
            <person name="Kobayashi M."/>
            <person name="Lee B.I."/>
            <person name="Makabe K.W."/>
            <person name="Manohar C."/>
            <person name="Matassi G."/>
            <person name="Medina M."/>
            <person name="Mochizuki Y."/>
            <person name="Mount S."/>
            <person name="Morishita T."/>
            <person name="Miura S."/>
            <person name="Nakayama A."/>
            <person name="Nishizaka S."/>
            <person name="Nomoto H."/>
            <person name="Ohta F."/>
            <person name="Oishi K."/>
            <person name="Rigoutsos I."/>
            <person name="Sano M."/>
            <person name="Sasaki A."/>
            <person name="Sasakura Y."/>
            <person name="Shoguchi E."/>
            <person name="Shin-i T."/>
            <person name="Spagnuolo A."/>
            <person name="Stainier D."/>
            <person name="Suzuki M.M."/>
            <person name="Tassy O."/>
            <person name="Takatori N."/>
            <person name="Tokuoka M."/>
            <person name="Yagi K."/>
            <person name="Yoshizaki F."/>
            <person name="Wada S."/>
            <person name="Zhang C."/>
            <person name="Hyatt P.D."/>
            <person name="Larimer F."/>
            <person name="Detter C."/>
            <person name="Doggett N."/>
            <person name="Glavina T."/>
            <person name="Hawkins T."/>
            <person name="Richardson P."/>
            <person name="Lucas S."/>
            <person name="Kohara Y."/>
            <person name="Levine M."/>
            <person name="Satoh N."/>
            <person name="Rokhsar D.S."/>
        </authorList>
    </citation>
    <scope>NUCLEOTIDE SEQUENCE [LARGE SCALE GENOMIC DNA]</scope>
</reference>
<evidence type="ECO:0000256" key="3">
    <source>
        <dbReference type="ARBA" id="ARBA00022692"/>
    </source>
</evidence>
<feature type="binding site" evidence="6">
    <location>
        <position position="123"/>
    </location>
    <ligand>
        <name>Zn(2+)</name>
        <dbReference type="ChEBI" id="CHEBI:29105"/>
    </ligand>
</feature>
<dbReference type="Pfam" id="PF03006">
    <property type="entry name" value="HlyIII"/>
    <property type="match status" value="1"/>
</dbReference>
<organism evidence="8 9">
    <name type="scientific">Ciona intestinalis</name>
    <name type="common">Transparent sea squirt</name>
    <name type="synonym">Ascidia intestinalis</name>
    <dbReference type="NCBI Taxonomy" id="7719"/>
    <lineage>
        <taxon>Eukaryota</taxon>
        <taxon>Metazoa</taxon>
        <taxon>Chordata</taxon>
        <taxon>Tunicata</taxon>
        <taxon>Ascidiacea</taxon>
        <taxon>Phlebobranchia</taxon>
        <taxon>Cionidae</taxon>
        <taxon>Ciona</taxon>
    </lineage>
</organism>
<keyword evidence="6" id="KW-0862">Zinc</keyword>
<reference evidence="8" key="3">
    <citation type="submission" date="2025-08" db="UniProtKB">
        <authorList>
            <consortium name="Ensembl"/>
        </authorList>
    </citation>
    <scope>IDENTIFICATION</scope>
</reference>
<dbReference type="Ensembl" id="ENSCINT00000032490.1">
    <property type="protein sequence ID" value="ENSCINP00000033522.1"/>
    <property type="gene ID" value="ENSCING00000021484.1"/>
</dbReference>
<dbReference type="STRING" id="7719.ENSCINP00000033522"/>
<keyword evidence="6" id="KW-0479">Metal-binding</keyword>
<comment type="subcellular location">
    <subcellularLocation>
        <location evidence="1">Membrane</location>
        <topology evidence="1">Multi-pass membrane protein</topology>
    </subcellularLocation>
</comment>
<evidence type="ECO:0000256" key="7">
    <source>
        <dbReference type="SAM" id="Phobius"/>
    </source>
</evidence>
<sequence>MIMGSFVPWIYYSFYCDIEPKVIYMSCVCVLGVLCIVISQWEKFSTAKYRSVRAVLFAALGLSGIVPAVHTMVRQGFLRSVTVGQLGWLILMAVLYLTGAFLYAKRIPERYFPGKCDLWFQSHQIFHILVVLAAVVHFHGISNLQQFRFLDGGQCMANV</sequence>
<evidence type="ECO:0000256" key="2">
    <source>
        <dbReference type="ARBA" id="ARBA00007018"/>
    </source>
</evidence>
<dbReference type="Proteomes" id="UP000008144">
    <property type="component" value="Chromosome 4"/>
</dbReference>
<feature type="transmembrane region" description="Helical" evidence="7">
    <location>
        <begin position="22"/>
        <end position="42"/>
    </location>
</feature>
<dbReference type="OMA" id="AYWLYHL"/>
<comment type="similarity">
    <text evidence="2">Belongs to the ADIPOR family.</text>
</comment>
<keyword evidence="9" id="KW-1185">Reference proteome</keyword>
<dbReference type="InterPro" id="IPR004254">
    <property type="entry name" value="AdipoR/HlyIII-related"/>
</dbReference>
<evidence type="ECO:0008006" key="10">
    <source>
        <dbReference type="Google" id="ProtNLM"/>
    </source>
</evidence>
<evidence type="ECO:0000313" key="8">
    <source>
        <dbReference type="Ensembl" id="ENSCINP00000033522.1"/>
    </source>
</evidence>
<name>H2XV38_CIOIN</name>
<dbReference type="EMBL" id="EAAA01002018">
    <property type="status" value="NOT_ANNOTATED_CDS"/>
    <property type="molecule type" value="Genomic_DNA"/>
</dbReference>
<dbReference type="GO" id="GO:0016020">
    <property type="term" value="C:membrane"/>
    <property type="evidence" value="ECO:0007669"/>
    <property type="project" value="UniProtKB-SubCell"/>
</dbReference>
<proteinExistence type="inferred from homology"/>
<dbReference type="HOGENOM" id="CLU_023075_5_2_1"/>
<feature type="transmembrane region" description="Helical" evidence="7">
    <location>
        <begin position="125"/>
        <end position="142"/>
    </location>
</feature>
<evidence type="ECO:0000256" key="5">
    <source>
        <dbReference type="ARBA" id="ARBA00023136"/>
    </source>
</evidence>
<dbReference type="AlphaFoldDB" id="H2XV38"/>